<gene>
    <name evidence="2 4" type="ORF">P152DRAFT_471388</name>
</gene>
<feature type="region of interest" description="Disordered" evidence="1">
    <location>
        <begin position="1"/>
        <end position="99"/>
    </location>
</feature>
<evidence type="ECO:0000313" key="4">
    <source>
        <dbReference type="RefSeq" id="XP_033536341.1"/>
    </source>
</evidence>
<evidence type="ECO:0000313" key="2">
    <source>
        <dbReference type="EMBL" id="KAF1814710.1"/>
    </source>
</evidence>
<reference evidence="4" key="2">
    <citation type="submission" date="2020-04" db="EMBL/GenBank/DDBJ databases">
        <authorList>
            <consortium name="NCBI Genome Project"/>
        </authorList>
    </citation>
    <scope>NUCLEOTIDE SEQUENCE</scope>
    <source>
        <strain evidence="4">CBS 781.70</strain>
    </source>
</reference>
<reference evidence="2 4" key="1">
    <citation type="submission" date="2020-01" db="EMBL/GenBank/DDBJ databases">
        <authorList>
            <consortium name="DOE Joint Genome Institute"/>
            <person name="Haridas S."/>
            <person name="Albert R."/>
            <person name="Binder M."/>
            <person name="Bloem J."/>
            <person name="Labutti K."/>
            <person name="Salamov A."/>
            <person name="Andreopoulos B."/>
            <person name="Baker S.E."/>
            <person name="Barry K."/>
            <person name="Bills G."/>
            <person name="Bluhm B.H."/>
            <person name="Cannon C."/>
            <person name="Castanera R."/>
            <person name="Culley D.E."/>
            <person name="Daum C."/>
            <person name="Ezra D."/>
            <person name="Gonzalez J.B."/>
            <person name="Henrissat B."/>
            <person name="Kuo A."/>
            <person name="Liang C."/>
            <person name="Lipzen A."/>
            <person name="Lutzoni F."/>
            <person name="Magnuson J."/>
            <person name="Mondo S."/>
            <person name="Nolan M."/>
            <person name="Ohm R."/>
            <person name="Pangilinan J."/>
            <person name="Park H.-J."/>
            <person name="Ramirez L."/>
            <person name="Alfaro M."/>
            <person name="Sun H."/>
            <person name="Tritt A."/>
            <person name="Yoshinaga Y."/>
            <person name="Zwiers L.-H."/>
            <person name="Turgeon B.G."/>
            <person name="Goodwin S.B."/>
            <person name="Spatafora J.W."/>
            <person name="Crous P.W."/>
            <person name="Grigoriev I.V."/>
        </authorList>
    </citation>
    <scope>NUCLEOTIDE SEQUENCE</scope>
    <source>
        <strain evidence="2 4">CBS 781.70</strain>
    </source>
</reference>
<dbReference type="InterPro" id="IPR018858">
    <property type="entry name" value="DUF2458"/>
</dbReference>
<dbReference type="Proteomes" id="UP000504638">
    <property type="component" value="Unplaced"/>
</dbReference>
<feature type="compositionally biased region" description="Polar residues" evidence="1">
    <location>
        <begin position="25"/>
        <end position="48"/>
    </location>
</feature>
<evidence type="ECO:0000256" key="1">
    <source>
        <dbReference type="SAM" id="MobiDB-lite"/>
    </source>
</evidence>
<reference evidence="4" key="3">
    <citation type="submission" date="2025-04" db="UniProtKB">
        <authorList>
            <consortium name="RefSeq"/>
        </authorList>
    </citation>
    <scope>IDENTIFICATION</scope>
    <source>
        <strain evidence="4">CBS 781.70</strain>
    </source>
</reference>
<evidence type="ECO:0000313" key="3">
    <source>
        <dbReference type="Proteomes" id="UP000504638"/>
    </source>
</evidence>
<dbReference type="AlphaFoldDB" id="A0A6G1G9X3"/>
<dbReference type="OrthoDB" id="5363415at2759"/>
<feature type="compositionally biased region" description="Low complexity" evidence="1">
    <location>
        <begin position="49"/>
        <end position="66"/>
    </location>
</feature>
<name>A0A6G1G9X3_9PEZI</name>
<keyword evidence="3" id="KW-1185">Reference proteome</keyword>
<proteinExistence type="predicted"/>
<dbReference type="RefSeq" id="XP_033536341.1">
    <property type="nucleotide sequence ID" value="XM_033681065.1"/>
</dbReference>
<dbReference type="Pfam" id="PF10454">
    <property type="entry name" value="DUF2458"/>
    <property type="match status" value="1"/>
</dbReference>
<accession>A0A6G1G9X3</accession>
<organism evidence="2">
    <name type="scientific">Eremomyces bilateralis CBS 781.70</name>
    <dbReference type="NCBI Taxonomy" id="1392243"/>
    <lineage>
        <taxon>Eukaryota</taxon>
        <taxon>Fungi</taxon>
        <taxon>Dikarya</taxon>
        <taxon>Ascomycota</taxon>
        <taxon>Pezizomycotina</taxon>
        <taxon>Dothideomycetes</taxon>
        <taxon>Dothideomycetes incertae sedis</taxon>
        <taxon>Eremomycetales</taxon>
        <taxon>Eremomycetaceae</taxon>
        <taxon>Eremomyces</taxon>
    </lineage>
</organism>
<dbReference type="GeneID" id="54421635"/>
<dbReference type="EMBL" id="ML975152">
    <property type="protein sequence ID" value="KAF1814710.1"/>
    <property type="molecule type" value="Genomic_DNA"/>
</dbReference>
<protein>
    <submittedName>
        <fullName evidence="2 4">Uncharacterized protein</fullName>
    </submittedName>
</protein>
<sequence>MSNPNTPDLAQILRDLAAYQPDPQPSQTAPPYGTSLNTSANGSHSLSAPSISSFQQQYPSQSFNQPESSQAARVPSHTNVSSNCRPYEPGHSSSQRESQILGDASSITEWGPGLRHVSRLAALNPEFERTVKQLMADQQTHEVEWFNGREALLAKQASRDENTTKLDAIFRSIGGSIAPSAPMNPQEKEVELRQYDKKVYKASQDMYSAFSVRLERLGVPFFSGNRDGPSPLQEKMIKHLEDMFGDLKA</sequence>
<feature type="compositionally biased region" description="Polar residues" evidence="1">
    <location>
        <begin position="67"/>
        <end position="84"/>
    </location>
</feature>